<comment type="caution">
    <text evidence="2">The sequence shown here is derived from an EMBL/GenBank/DDBJ whole genome shotgun (WGS) entry which is preliminary data.</text>
</comment>
<reference evidence="2 3" key="1">
    <citation type="submission" date="2020-04" db="EMBL/GenBank/DDBJ databases">
        <title>MicrobeNet Type strains.</title>
        <authorList>
            <person name="Nicholson A.C."/>
        </authorList>
    </citation>
    <scope>NUCLEOTIDE SEQUENCE [LARGE SCALE GENOMIC DNA]</scope>
    <source>
        <strain evidence="2 3">ATCC 23612</strain>
    </source>
</reference>
<protein>
    <submittedName>
        <fullName evidence="2">Helix-turn-helix transcriptional regulator</fullName>
    </submittedName>
</protein>
<dbReference type="EMBL" id="JAAXPG010000002">
    <property type="protein sequence ID" value="NKY96626.1"/>
    <property type="molecule type" value="Genomic_DNA"/>
</dbReference>
<dbReference type="GO" id="GO:0003677">
    <property type="term" value="F:DNA binding"/>
    <property type="evidence" value="ECO:0007669"/>
    <property type="project" value="InterPro"/>
</dbReference>
<evidence type="ECO:0000313" key="2">
    <source>
        <dbReference type="EMBL" id="NKY96626.1"/>
    </source>
</evidence>
<gene>
    <name evidence="2" type="ORF">HGB44_02910</name>
</gene>
<accession>A0A7X6RNZ5</accession>
<proteinExistence type="predicted"/>
<dbReference type="AlphaFoldDB" id="A0A7X6RNZ5"/>
<keyword evidence="3" id="KW-1185">Reference proteome</keyword>
<dbReference type="CDD" id="cd00093">
    <property type="entry name" value="HTH_XRE"/>
    <property type="match status" value="1"/>
</dbReference>
<name>A0A7X6RNZ5_9ACTN</name>
<organism evidence="2 3">
    <name type="scientific">Nocardiopsis alborubida</name>
    <dbReference type="NCBI Taxonomy" id="146802"/>
    <lineage>
        <taxon>Bacteria</taxon>
        <taxon>Bacillati</taxon>
        <taxon>Actinomycetota</taxon>
        <taxon>Actinomycetes</taxon>
        <taxon>Streptosporangiales</taxon>
        <taxon>Nocardiopsidaceae</taxon>
        <taxon>Nocardiopsis</taxon>
    </lineage>
</organism>
<dbReference type="InterPro" id="IPR010982">
    <property type="entry name" value="Lambda_DNA-bd_dom_sf"/>
</dbReference>
<dbReference type="SUPFAM" id="SSF47413">
    <property type="entry name" value="lambda repressor-like DNA-binding domains"/>
    <property type="match status" value="1"/>
</dbReference>
<feature type="domain" description="HTH cro/C1-type" evidence="1">
    <location>
        <begin position="9"/>
        <end position="64"/>
    </location>
</feature>
<dbReference type="SMART" id="SM00530">
    <property type="entry name" value="HTH_XRE"/>
    <property type="match status" value="1"/>
</dbReference>
<dbReference type="Proteomes" id="UP000553209">
    <property type="component" value="Unassembled WGS sequence"/>
</dbReference>
<dbReference type="InterPro" id="IPR001387">
    <property type="entry name" value="Cro/C1-type_HTH"/>
</dbReference>
<dbReference type="Pfam" id="PF13560">
    <property type="entry name" value="HTH_31"/>
    <property type="match status" value="1"/>
</dbReference>
<dbReference type="Gene3D" id="1.10.260.40">
    <property type="entry name" value="lambda repressor-like DNA-binding domains"/>
    <property type="match status" value="1"/>
</dbReference>
<evidence type="ECO:0000313" key="3">
    <source>
        <dbReference type="Proteomes" id="UP000553209"/>
    </source>
</evidence>
<dbReference type="PROSITE" id="PS50943">
    <property type="entry name" value="HTH_CROC1"/>
    <property type="match status" value="1"/>
</dbReference>
<sequence length="266" mass="28434">MRVNVGSVIRARREHRGWSLTDLANMVGIGQALIEQLEAGRPLPGRPDVVHAVLDVLDITAQVVWRQVLGAAGARTAQVDVGWVPMTVEMAVIADVATPERMEEACESVYGTSNRPPGLVVASHSNGPEGEGEERSLELAATMGAWFGPAYQVRNGAGFSLFWDPSLLTLQRWDIDLPAAKVRTAAGTTLTITPQARAVTHGQATLVCPTDPLPERAALRPLSTHLWATPDLHNAVIPDSTRQSGPITSTAFLLPLTRGNSFSSAN</sequence>
<evidence type="ECO:0000259" key="1">
    <source>
        <dbReference type="PROSITE" id="PS50943"/>
    </source>
</evidence>